<proteinExistence type="predicted"/>
<dbReference type="EMBL" id="OU015569">
    <property type="protein sequence ID" value="CAG5097584.1"/>
    <property type="molecule type" value="Genomic_DNA"/>
</dbReference>
<feature type="region of interest" description="Disordered" evidence="1">
    <location>
        <begin position="266"/>
        <end position="301"/>
    </location>
</feature>
<evidence type="ECO:0000313" key="3">
    <source>
        <dbReference type="Proteomes" id="UP001158576"/>
    </source>
</evidence>
<sequence>MARGNRIEAVETSPEGMESSLGYLSSHSLSKSAAHSPSIDSHRRVSIFNPMTKESRPSVIQLSPAEPVPKPISTDAELIPETNASLRALGPNITIRPMAEPDPESWKHTLHAICYPDDKDDFFPCLHLPETTEIASRVSVIRENPILAEKPAPLINKDPIDPATIEEDLRRLRLIQSLFDKNQNLNDDEEFFELKKTPQKRPIQEVAANSITKRLQPVQQDSIFSIEQTFGTRRNTRRVSDVFGYGAGTDNDLEAALKASLEDSNANITSPANTSGVKPRKIRRGHAARKSGGQIMTEVST</sequence>
<keyword evidence="3" id="KW-1185">Reference proteome</keyword>
<accession>A0ABN7SBX6</accession>
<feature type="region of interest" description="Disordered" evidence="1">
    <location>
        <begin position="1"/>
        <end position="22"/>
    </location>
</feature>
<feature type="compositionally biased region" description="Basic residues" evidence="1">
    <location>
        <begin position="278"/>
        <end position="289"/>
    </location>
</feature>
<name>A0ABN7SBX6_OIKDI</name>
<organism evidence="2 3">
    <name type="scientific">Oikopleura dioica</name>
    <name type="common">Tunicate</name>
    <dbReference type="NCBI Taxonomy" id="34765"/>
    <lineage>
        <taxon>Eukaryota</taxon>
        <taxon>Metazoa</taxon>
        <taxon>Chordata</taxon>
        <taxon>Tunicata</taxon>
        <taxon>Appendicularia</taxon>
        <taxon>Copelata</taxon>
        <taxon>Oikopleuridae</taxon>
        <taxon>Oikopleura</taxon>
    </lineage>
</organism>
<feature type="compositionally biased region" description="Polar residues" evidence="1">
    <location>
        <begin position="266"/>
        <end position="276"/>
    </location>
</feature>
<dbReference type="Proteomes" id="UP001158576">
    <property type="component" value="Chromosome XSR"/>
</dbReference>
<gene>
    <name evidence="2" type="ORF">OKIOD_LOCUS6696</name>
</gene>
<evidence type="ECO:0000313" key="2">
    <source>
        <dbReference type="EMBL" id="CAG5097584.1"/>
    </source>
</evidence>
<protein>
    <submittedName>
        <fullName evidence="2">Oidioi.mRNA.OKI2018_I69.XSR.g15138.t1.cds</fullName>
    </submittedName>
</protein>
<evidence type="ECO:0000256" key="1">
    <source>
        <dbReference type="SAM" id="MobiDB-lite"/>
    </source>
</evidence>
<reference evidence="2 3" key="1">
    <citation type="submission" date="2021-04" db="EMBL/GenBank/DDBJ databases">
        <authorList>
            <person name="Bliznina A."/>
        </authorList>
    </citation>
    <scope>NUCLEOTIDE SEQUENCE [LARGE SCALE GENOMIC DNA]</scope>
</reference>